<name>A0A2W5NPM4_9SPHN</name>
<reference evidence="1 2" key="1">
    <citation type="submission" date="2017-08" db="EMBL/GenBank/DDBJ databases">
        <title>Infants hospitalized years apart are colonized by the same room-sourced microbial strains.</title>
        <authorList>
            <person name="Brooks B."/>
            <person name="Olm M.R."/>
            <person name="Firek B.A."/>
            <person name="Baker R."/>
            <person name="Thomas B.C."/>
            <person name="Morowitz M.J."/>
            <person name="Banfield J.F."/>
        </authorList>
    </citation>
    <scope>NUCLEOTIDE SEQUENCE [LARGE SCALE GENOMIC DNA]</scope>
    <source>
        <strain evidence="1">S2_005_002_R2_33</strain>
    </source>
</reference>
<dbReference type="SUPFAM" id="SSF52540">
    <property type="entry name" value="P-loop containing nucleoside triphosphate hydrolases"/>
    <property type="match status" value="1"/>
</dbReference>
<protein>
    <submittedName>
        <fullName evidence="1">Sulfotransferase</fullName>
    </submittedName>
</protein>
<sequence>MAPELEATTGTTGVNRIVASAFGVRLVSDIPERLCRYGISPWLDGKRRRRIDRIRASRLLFIHVPKNAGTSICDRLYGAQMKHCSVRYYAKVAPDLLDLPSFALVRDPVERFLSAFRYARTGGTRHRTISRPFRERYAGFDGISDAIDHLAQARSPFDVDHIFRPQSWYLLDASGRAAVDRLIPYEQIGEIGRRTGRSELDTLPEFNRSRDSAERPSPAQLDFLCRFYEADFALRFQAITGITAALRPVPVRTASVPMPAG</sequence>
<evidence type="ECO:0000313" key="1">
    <source>
        <dbReference type="EMBL" id="PZQ55451.1"/>
    </source>
</evidence>
<dbReference type="Proteomes" id="UP000249082">
    <property type="component" value="Unassembled WGS sequence"/>
</dbReference>
<gene>
    <name evidence="1" type="ORF">DI555_09010</name>
</gene>
<dbReference type="InterPro" id="IPR027417">
    <property type="entry name" value="P-loop_NTPase"/>
</dbReference>
<dbReference type="AlphaFoldDB" id="A0A2W5NPM4"/>
<dbReference type="GO" id="GO:0016020">
    <property type="term" value="C:membrane"/>
    <property type="evidence" value="ECO:0007669"/>
    <property type="project" value="InterPro"/>
</dbReference>
<proteinExistence type="predicted"/>
<dbReference type="Pfam" id="PF03567">
    <property type="entry name" value="Sulfotransfer_2"/>
    <property type="match status" value="1"/>
</dbReference>
<dbReference type="GO" id="GO:0008146">
    <property type="term" value="F:sulfotransferase activity"/>
    <property type="evidence" value="ECO:0007669"/>
    <property type="project" value="InterPro"/>
</dbReference>
<dbReference type="Gene3D" id="3.40.50.300">
    <property type="entry name" value="P-loop containing nucleotide triphosphate hydrolases"/>
    <property type="match status" value="1"/>
</dbReference>
<keyword evidence="1" id="KW-0808">Transferase</keyword>
<dbReference type="InterPro" id="IPR005331">
    <property type="entry name" value="Sulfotransferase"/>
</dbReference>
<evidence type="ECO:0000313" key="2">
    <source>
        <dbReference type="Proteomes" id="UP000249082"/>
    </source>
</evidence>
<organism evidence="1 2">
    <name type="scientific">Novosphingobium pentaromativorans</name>
    <dbReference type="NCBI Taxonomy" id="205844"/>
    <lineage>
        <taxon>Bacteria</taxon>
        <taxon>Pseudomonadati</taxon>
        <taxon>Pseudomonadota</taxon>
        <taxon>Alphaproteobacteria</taxon>
        <taxon>Sphingomonadales</taxon>
        <taxon>Sphingomonadaceae</taxon>
        <taxon>Novosphingobium</taxon>
    </lineage>
</organism>
<accession>A0A2W5NPM4</accession>
<dbReference type="EMBL" id="QFPX01000006">
    <property type="protein sequence ID" value="PZQ55451.1"/>
    <property type="molecule type" value="Genomic_DNA"/>
</dbReference>
<comment type="caution">
    <text evidence="1">The sequence shown here is derived from an EMBL/GenBank/DDBJ whole genome shotgun (WGS) entry which is preliminary data.</text>
</comment>